<feature type="transmembrane region" description="Helical" evidence="8">
    <location>
        <begin position="801"/>
        <end position="820"/>
    </location>
</feature>
<dbReference type="InterPro" id="IPR005821">
    <property type="entry name" value="Ion_trans_dom"/>
</dbReference>
<evidence type="ECO:0000259" key="9">
    <source>
        <dbReference type="Pfam" id="PF00520"/>
    </source>
</evidence>
<feature type="transmembrane region" description="Helical" evidence="8">
    <location>
        <begin position="987"/>
        <end position="1008"/>
    </location>
</feature>
<gene>
    <name evidence="10" type="ORF">FisN_20Lh093</name>
</gene>
<keyword evidence="3" id="KW-0677">Repeat</keyword>
<evidence type="ECO:0000256" key="8">
    <source>
        <dbReference type="SAM" id="Phobius"/>
    </source>
</evidence>
<feature type="transmembrane region" description="Helical" evidence="8">
    <location>
        <begin position="694"/>
        <end position="713"/>
    </location>
</feature>
<keyword evidence="5 8" id="KW-0472">Membrane</keyword>
<organism evidence="10 11">
    <name type="scientific">Fistulifera solaris</name>
    <name type="common">Oleaginous diatom</name>
    <dbReference type="NCBI Taxonomy" id="1519565"/>
    <lineage>
        <taxon>Eukaryota</taxon>
        <taxon>Sar</taxon>
        <taxon>Stramenopiles</taxon>
        <taxon>Ochrophyta</taxon>
        <taxon>Bacillariophyta</taxon>
        <taxon>Bacillariophyceae</taxon>
        <taxon>Bacillariophycidae</taxon>
        <taxon>Naviculales</taxon>
        <taxon>Naviculaceae</taxon>
        <taxon>Fistulifera</taxon>
    </lineage>
</organism>
<accession>A0A1Z5JCW4</accession>
<keyword evidence="2 8" id="KW-0812">Transmembrane</keyword>
<keyword evidence="4 8" id="KW-1133">Transmembrane helix</keyword>
<dbReference type="PANTHER" id="PTHR10582">
    <property type="entry name" value="TRANSIENT RECEPTOR POTENTIAL ION CHANNEL PROTEIN"/>
    <property type="match status" value="1"/>
</dbReference>
<keyword evidence="11" id="KW-1185">Reference proteome</keyword>
<sequence length="1151" mass="128732">MNVFALPVADGYELEFISEDHDVTPEIILAPLTDQNQDVYRFSAEIKNFSGRVSFRKIPIQAEPRANAAAEQHQLEDLSIVPSVNENQSQEDLSEGDASQSGKLDYGSPLLRLSEQAQLSETKRSESVDLPPRILASKLSHTHSSSGSMVSVKSKSSFAKRTSSPSTISPSINNLKTYNPWDLQSPLKSLKKPTMQKSQSKGLSGLFLRKSIIPQHIREARVLMRSYFYPANDSSENWCNESGKLVPSPAIMKVMSHISSRDLSDKSPNSNASEPDMVKMLGPPTKLHALCAASSINYEDVELELDERPGDAAVLDSRNRTPLHVLADNDALFLDPQGRFTVVAVISRLIQIHPEAMTSMDSMKRMPFVPLVEDWCTWVYDSEEQDRLRRRADVTNFFSLSEEHGAEQQQGNPRRMSVNHVTRAAAQVTAGATRTALAGAKHMMKYVDEKFIRVDSLFHESNDGVGRGSSPKAARLYPQVKVWDEVYFAFEMISEIFDQLAGKNGGVRKIRYEDDIDDEQPEDKSNGATNDSSSQSSQHRVLLNLDQEARSEYASHLIKCLPFLWKTILLIDDGNLRHSILEMPLFHRLRLVPESIGPWITNMLRKQGTPAKRAVDFILIISKASSTDLTGGFRSVTGEDLHECENLRQETFAQLEGLNGTIASLVVLDTKDVERAATSNAVWHLMNRNLTRPFVVGLMLVDIVLHITLMLAVRTSVGLQSTGNASSAVGEAIPAQVALFICTFYIIRKGAEAMALFNLSPTVFRAYVANMWTILDFLTVILTLCAISWNKRNPGEYRNGFNAVVVGLLWLKVLGILKVVNKHMSTFVMAVTKILRDLKYFAIVLFVIIFLVGDMMSIAVATKDNGTFCDSNPDNLDETLADFCSSNQMAAYLRIYALLLGDFDLDAYKETTGMIYLFFLFTIVGVVILLNVLIAVIDDSYERAKISGRNLFGRARVEFVALNEALEAFLRPGMKPMKSEVGSATKAFFTLFYFGRWLVLISMISTALNAEIFHASRAIVAVDKRQDYFNLIVAVVLFVLLSAGLLIMTIFAFEHIVDEFTPGWTKAFFNIFQRVSNFLVGLCAWYIFGVREVSVAGVKEIDTKDAEGDEWNGRLHYMEMFIQKALTQTKDDISLQIEELEKRMAEKQALL</sequence>
<dbReference type="OrthoDB" id="49260at2759"/>
<protein>
    <recommendedName>
        <fullName evidence="9">Ion transport domain-containing protein</fullName>
    </recommendedName>
</protein>
<evidence type="ECO:0000313" key="10">
    <source>
        <dbReference type="EMBL" id="GAX11850.1"/>
    </source>
</evidence>
<keyword evidence="6" id="KW-0175">Coiled coil</keyword>
<dbReference type="Pfam" id="PF00520">
    <property type="entry name" value="Ion_trans"/>
    <property type="match status" value="1"/>
</dbReference>
<evidence type="ECO:0000256" key="2">
    <source>
        <dbReference type="ARBA" id="ARBA00022692"/>
    </source>
</evidence>
<dbReference type="GO" id="GO:0098703">
    <property type="term" value="P:calcium ion import across plasma membrane"/>
    <property type="evidence" value="ECO:0007669"/>
    <property type="project" value="TreeGrafter"/>
</dbReference>
<evidence type="ECO:0000313" key="11">
    <source>
        <dbReference type="Proteomes" id="UP000198406"/>
    </source>
</evidence>
<evidence type="ECO:0000256" key="1">
    <source>
        <dbReference type="ARBA" id="ARBA00004141"/>
    </source>
</evidence>
<evidence type="ECO:0000256" key="4">
    <source>
        <dbReference type="ARBA" id="ARBA00022989"/>
    </source>
</evidence>
<feature type="transmembrane region" description="Helical" evidence="8">
    <location>
        <begin position="725"/>
        <end position="747"/>
    </location>
</feature>
<dbReference type="InParanoid" id="A0A1Z5JCW4"/>
<dbReference type="Proteomes" id="UP000198406">
    <property type="component" value="Unassembled WGS sequence"/>
</dbReference>
<comment type="subcellular location">
    <subcellularLocation>
        <location evidence="1">Membrane</location>
        <topology evidence="1">Multi-pass membrane protein</topology>
    </subcellularLocation>
</comment>
<dbReference type="GO" id="GO:0005886">
    <property type="term" value="C:plasma membrane"/>
    <property type="evidence" value="ECO:0007669"/>
    <property type="project" value="TreeGrafter"/>
</dbReference>
<feature type="coiled-coil region" evidence="6">
    <location>
        <begin position="1123"/>
        <end position="1150"/>
    </location>
</feature>
<evidence type="ECO:0000256" key="3">
    <source>
        <dbReference type="ARBA" id="ARBA00022737"/>
    </source>
</evidence>
<feature type="transmembrane region" description="Helical" evidence="8">
    <location>
        <begin position="767"/>
        <end position="789"/>
    </location>
</feature>
<feature type="region of interest" description="Disordered" evidence="7">
    <location>
        <begin position="515"/>
        <end position="540"/>
    </location>
</feature>
<feature type="transmembrane region" description="Helical" evidence="8">
    <location>
        <begin position="1071"/>
        <end position="1089"/>
    </location>
</feature>
<feature type="transmembrane region" description="Helical" evidence="8">
    <location>
        <begin position="1028"/>
        <end position="1051"/>
    </location>
</feature>
<comment type="caution">
    <text evidence="10">The sequence shown here is derived from an EMBL/GenBank/DDBJ whole genome shotgun (WGS) entry which is preliminary data.</text>
</comment>
<feature type="domain" description="Ion transport" evidence="9">
    <location>
        <begin position="758"/>
        <end position="945"/>
    </location>
</feature>
<evidence type="ECO:0000256" key="6">
    <source>
        <dbReference type="SAM" id="Coils"/>
    </source>
</evidence>
<dbReference type="AlphaFoldDB" id="A0A1Z5JCW4"/>
<evidence type="ECO:0000256" key="7">
    <source>
        <dbReference type="SAM" id="MobiDB-lite"/>
    </source>
</evidence>
<proteinExistence type="predicted"/>
<dbReference type="EMBL" id="BDSP01000045">
    <property type="protein sequence ID" value="GAX11850.1"/>
    <property type="molecule type" value="Genomic_DNA"/>
</dbReference>
<feature type="region of interest" description="Disordered" evidence="7">
    <location>
        <begin position="85"/>
        <end position="106"/>
    </location>
</feature>
<dbReference type="GO" id="GO:0005216">
    <property type="term" value="F:monoatomic ion channel activity"/>
    <property type="evidence" value="ECO:0007669"/>
    <property type="project" value="InterPro"/>
</dbReference>
<feature type="transmembrane region" description="Helical" evidence="8">
    <location>
        <begin position="840"/>
        <end position="861"/>
    </location>
</feature>
<feature type="transmembrane region" description="Helical" evidence="8">
    <location>
        <begin position="915"/>
        <end position="937"/>
    </location>
</feature>
<name>A0A1Z5JCW4_FISSO</name>
<feature type="compositionally biased region" description="Polar residues" evidence="7">
    <location>
        <begin position="85"/>
        <end position="102"/>
    </location>
</feature>
<feature type="region of interest" description="Disordered" evidence="7">
    <location>
        <begin position="139"/>
        <end position="166"/>
    </location>
</feature>
<reference evidence="10 11" key="1">
    <citation type="journal article" date="2015" name="Plant Cell">
        <title>Oil accumulation by the oleaginous diatom Fistulifera solaris as revealed by the genome and transcriptome.</title>
        <authorList>
            <person name="Tanaka T."/>
            <person name="Maeda Y."/>
            <person name="Veluchamy A."/>
            <person name="Tanaka M."/>
            <person name="Abida H."/>
            <person name="Marechal E."/>
            <person name="Bowler C."/>
            <person name="Muto M."/>
            <person name="Sunaga Y."/>
            <person name="Tanaka M."/>
            <person name="Yoshino T."/>
            <person name="Taniguchi T."/>
            <person name="Fukuda Y."/>
            <person name="Nemoto M."/>
            <person name="Matsumoto M."/>
            <person name="Wong P.S."/>
            <person name="Aburatani S."/>
            <person name="Fujibuchi W."/>
        </authorList>
    </citation>
    <scope>NUCLEOTIDE SEQUENCE [LARGE SCALE GENOMIC DNA]</scope>
    <source>
        <strain evidence="10 11">JPCC DA0580</strain>
    </source>
</reference>
<dbReference type="InterPro" id="IPR024862">
    <property type="entry name" value="TRPV"/>
</dbReference>
<dbReference type="PANTHER" id="PTHR10582:SF2">
    <property type="entry name" value="INACTIVE"/>
    <property type="match status" value="1"/>
</dbReference>
<evidence type="ECO:0000256" key="5">
    <source>
        <dbReference type="ARBA" id="ARBA00023136"/>
    </source>
</evidence>
<feature type="compositionally biased region" description="Polar residues" evidence="7">
    <location>
        <begin position="526"/>
        <end position="539"/>
    </location>
</feature>